<dbReference type="AlphaFoldDB" id="A0A5B2WZQ4"/>
<dbReference type="Proteomes" id="UP000323454">
    <property type="component" value="Unassembled WGS sequence"/>
</dbReference>
<dbReference type="RefSeq" id="WP_149852735.1">
    <property type="nucleotide sequence ID" value="NZ_VUOB01000054.1"/>
</dbReference>
<evidence type="ECO:0000256" key="1">
    <source>
        <dbReference type="SAM" id="SignalP"/>
    </source>
</evidence>
<reference evidence="2 3" key="1">
    <citation type="submission" date="2019-09" db="EMBL/GenBank/DDBJ databases">
        <title>Goodfellowia gen. nov., a new genus of the Pseudonocardineae related to Actinoalloteichus, containing Goodfellowia coeruleoviolacea gen. nov., comb. nov. gen. nov., comb. nov.</title>
        <authorList>
            <person name="Labeda D."/>
        </authorList>
    </citation>
    <scope>NUCLEOTIDE SEQUENCE [LARGE SCALE GENOMIC DNA]</scope>
    <source>
        <strain evidence="2 3">AN110305</strain>
    </source>
</reference>
<name>A0A5B2WZQ4_9PSEU</name>
<evidence type="ECO:0000313" key="2">
    <source>
        <dbReference type="EMBL" id="KAA2255949.1"/>
    </source>
</evidence>
<evidence type="ECO:0008006" key="4">
    <source>
        <dbReference type="Google" id="ProtNLM"/>
    </source>
</evidence>
<reference evidence="2 3" key="2">
    <citation type="submission" date="2019-09" db="EMBL/GenBank/DDBJ databases">
        <authorList>
            <person name="Jin C."/>
        </authorList>
    </citation>
    <scope>NUCLEOTIDE SEQUENCE [LARGE SCALE GENOMIC DNA]</scope>
    <source>
        <strain evidence="2 3">AN110305</strain>
    </source>
</reference>
<feature type="chain" id="PRO_5022790787" description="DUF3558 domain-containing protein" evidence="1">
    <location>
        <begin position="22"/>
        <end position="178"/>
    </location>
</feature>
<sequence>MKIVAFCAGLVVLLAMTGACSAPVPGRAVTASSPGPLGGLDPCWLISADQARQLGLWGPHRTDAKSSYAECSWSTTAGDAVAVRLDQEVHTVQEYLAKENAAAPNSHQQPPTASPWVGKFHQGLTLSWGDGHSSCVVIAVNPTQIATVAEYHNKQEIGSSIAEVLRAAVAEVDQSLPE</sequence>
<comment type="caution">
    <text evidence="2">The sequence shown here is derived from an EMBL/GenBank/DDBJ whole genome shotgun (WGS) entry which is preliminary data.</text>
</comment>
<organism evidence="2 3">
    <name type="scientific">Solihabitans fulvus</name>
    <dbReference type="NCBI Taxonomy" id="1892852"/>
    <lineage>
        <taxon>Bacteria</taxon>
        <taxon>Bacillati</taxon>
        <taxon>Actinomycetota</taxon>
        <taxon>Actinomycetes</taxon>
        <taxon>Pseudonocardiales</taxon>
        <taxon>Pseudonocardiaceae</taxon>
        <taxon>Solihabitans</taxon>
    </lineage>
</organism>
<keyword evidence="3" id="KW-1185">Reference proteome</keyword>
<protein>
    <recommendedName>
        <fullName evidence="4">DUF3558 domain-containing protein</fullName>
    </recommendedName>
</protein>
<dbReference type="EMBL" id="VUOB01000054">
    <property type="protein sequence ID" value="KAA2255949.1"/>
    <property type="molecule type" value="Genomic_DNA"/>
</dbReference>
<dbReference type="PROSITE" id="PS51257">
    <property type="entry name" value="PROKAR_LIPOPROTEIN"/>
    <property type="match status" value="1"/>
</dbReference>
<feature type="signal peptide" evidence="1">
    <location>
        <begin position="1"/>
        <end position="21"/>
    </location>
</feature>
<dbReference type="OrthoDB" id="3624688at2"/>
<evidence type="ECO:0000313" key="3">
    <source>
        <dbReference type="Proteomes" id="UP000323454"/>
    </source>
</evidence>
<proteinExistence type="predicted"/>
<accession>A0A5B2WZQ4</accession>
<gene>
    <name evidence="2" type="ORF">F0L68_27560</name>
</gene>
<keyword evidence="1" id="KW-0732">Signal</keyword>